<protein>
    <submittedName>
        <fullName evidence="1">Homing endonuclease associated repeat-containing protein</fullName>
    </submittedName>
</protein>
<dbReference type="Proteomes" id="UP001596099">
    <property type="component" value="Unassembled WGS sequence"/>
</dbReference>
<dbReference type="InterPro" id="IPR041025">
    <property type="entry name" value="HNH_repeat"/>
</dbReference>
<evidence type="ECO:0000313" key="2">
    <source>
        <dbReference type="Proteomes" id="UP001596099"/>
    </source>
</evidence>
<proteinExistence type="predicted"/>
<gene>
    <name evidence="1" type="ORF">ACFPYI_12365</name>
</gene>
<dbReference type="Pfam" id="PF18780">
    <property type="entry name" value="HNH_repeat"/>
    <property type="match status" value="1"/>
</dbReference>
<accession>A0ABD5RNN3</accession>
<keyword evidence="1" id="KW-0378">Hydrolase</keyword>
<dbReference type="EMBL" id="JBHSQH010000001">
    <property type="protein sequence ID" value="MFC5972125.1"/>
    <property type="molecule type" value="Genomic_DNA"/>
</dbReference>
<dbReference type="GO" id="GO:0004519">
    <property type="term" value="F:endonuclease activity"/>
    <property type="evidence" value="ECO:0007669"/>
    <property type="project" value="UniProtKB-KW"/>
</dbReference>
<comment type="caution">
    <text evidence="1">The sequence shown here is derived from an EMBL/GenBank/DDBJ whole genome shotgun (WGS) entry which is preliminary data.</text>
</comment>
<organism evidence="1 2">
    <name type="scientific">Halomarina salina</name>
    <dbReference type="NCBI Taxonomy" id="1872699"/>
    <lineage>
        <taxon>Archaea</taxon>
        <taxon>Methanobacteriati</taxon>
        <taxon>Methanobacteriota</taxon>
        <taxon>Stenosarchaea group</taxon>
        <taxon>Halobacteria</taxon>
        <taxon>Halobacteriales</taxon>
        <taxon>Natronomonadaceae</taxon>
        <taxon>Halomarina</taxon>
    </lineage>
</organism>
<keyword evidence="2" id="KW-1185">Reference proteome</keyword>
<dbReference type="RefSeq" id="WP_247415166.1">
    <property type="nucleotide sequence ID" value="NZ_JALLGW010000001.1"/>
</dbReference>
<dbReference type="AlphaFoldDB" id="A0ABD5RNN3"/>
<name>A0ABD5RNN3_9EURY</name>
<evidence type="ECO:0000313" key="1">
    <source>
        <dbReference type="EMBL" id="MFC5972125.1"/>
    </source>
</evidence>
<reference evidence="1 2" key="1">
    <citation type="journal article" date="2019" name="Int. J. Syst. Evol. Microbiol.">
        <title>The Global Catalogue of Microorganisms (GCM) 10K type strain sequencing project: providing services to taxonomists for standard genome sequencing and annotation.</title>
        <authorList>
            <consortium name="The Broad Institute Genomics Platform"/>
            <consortium name="The Broad Institute Genome Sequencing Center for Infectious Disease"/>
            <person name="Wu L."/>
            <person name="Ma J."/>
        </authorList>
    </citation>
    <scope>NUCLEOTIDE SEQUENCE [LARGE SCALE GENOMIC DNA]</scope>
    <source>
        <strain evidence="1 2">CGMCC 1.12543</strain>
    </source>
</reference>
<sequence>MTVSSETLLRDLERLEASLGRFPTANDVIRDGHHSVNTYYKRFGHQWRTVEQAYDDWTASGESPVEATRFDWRSLEGAAKD</sequence>
<keyword evidence="1" id="KW-0540">Nuclease</keyword>
<keyword evidence="1" id="KW-0255">Endonuclease</keyword>